<evidence type="ECO:0000256" key="1">
    <source>
        <dbReference type="SAM" id="SignalP"/>
    </source>
</evidence>
<evidence type="ECO:0000313" key="2">
    <source>
        <dbReference type="EMBL" id="TYT75080.1"/>
    </source>
</evidence>
<dbReference type="EMBL" id="VDMB01000006">
    <property type="protein sequence ID" value="TYT75080.1"/>
    <property type="molecule type" value="Genomic_DNA"/>
</dbReference>
<dbReference type="RefSeq" id="WP_139447586.1">
    <property type="nucleotide sequence ID" value="NZ_VDMB01000006.1"/>
</dbReference>
<dbReference type="Proteomes" id="UP000321899">
    <property type="component" value="Unassembled WGS sequence"/>
</dbReference>
<evidence type="ECO:0000313" key="3">
    <source>
        <dbReference type="Proteomes" id="UP000321899"/>
    </source>
</evidence>
<name>A0A5Q4VG13_9BACT</name>
<feature type="chain" id="PRO_5024437375" evidence="1">
    <location>
        <begin position="22"/>
        <end position="100"/>
    </location>
</feature>
<protein>
    <submittedName>
        <fullName evidence="2">Uncharacterized protein</fullName>
    </submittedName>
</protein>
<keyword evidence="1" id="KW-0732">Signal</keyword>
<accession>A0A5Q4VG13</accession>
<dbReference type="AlphaFoldDB" id="A0A5Q4VG13"/>
<reference evidence="2 3" key="1">
    <citation type="submission" date="2019-06" db="EMBL/GenBank/DDBJ databases">
        <title>Desulfobotulus mexicanus sp. nov., a novel sulfate-reducing bacterium isolated from the sediment of an alkaline crater lake in Mexico.</title>
        <authorList>
            <person name="Hirschler-Rea A."/>
        </authorList>
    </citation>
    <scope>NUCLEOTIDE SEQUENCE [LARGE SCALE GENOMIC DNA]</scope>
    <source>
        <strain evidence="2 3">PAR22N</strain>
    </source>
</reference>
<organism evidence="2 3">
    <name type="scientific">Desulfobotulus mexicanus</name>
    <dbReference type="NCBI Taxonomy" id="2586642"/>
    <lineage>
        <taxon>Bacteria</taxon>
        <taxon>Pseudomonadati</taxon>
        <taxon>Thermodesulfobacteriota</taxon>
        <taxon>Desulfobacteria</taxon>
        <taxon>Desulfobacterales</taxon>
        <taxon>Desulfobacteraceae</taxon>
        <taxon>Desulfobotulus</taxon>
    </lineage>
</organism>
<dbReference type="OrthoDB" id="9842520at2"/>
<comment type="caution">
    <text evidence="2">The sequence shown here is derived from an EMBL/GenBank/DDBJ whole genome shotgun (WGS) entry which is preliminary data.</text>
</comment>
<keyword evidence="3" id="KW-1185">Reference proteome</keyword>
<gene>
    <name evidence="2" type="ORF">FIM25_06710</name>
</gene>
<sequence>MRIKIMICFFVIFLFATFAWAELNHGNLNSIDPHAYTATIDGKKYRLANNIRIYKGYRQPYETLTVWDLQEGTIVLFELEKNSSIHDEQITKLIWFVEPQ</sequence>
<feature type="signal peptide" evidence="1">
    <location>
        <begin position="1"/>
        <end position="21"/>
    </location>
</feature>
<proteinExistence type="predicted"/>